<accession>A0ABD1VBD3</accession>
<dbReference type="CDD" id="cd06257">
    <property type="entry name" value="DnaJ"/>
    <property type="match status" value="1"/>
</dbReference>
<name>A0ABD1VBD3_9LAMI</name>
<protein>
    <submittedName>
        <fullName evidence="2">Chaperone DnaJ-domain superfamily protein</fullName>
    </submittedName>
</protein>
<dbReference type="PANTHER" id="PTHR44137:SF13">
    <property type="entry name" value="CHAPERONE DNAJ-DOMAIN SUPERFAMILY PROTEIN"/>
    <property type="match status" value="1"/>
</dbReference>
<dbReference type="PROSITE" id="PS50076">
    <property type="entry name" value="DNAJ_2"/>
    <property type="match status" value="1"/>
</dbReference>
<dbReference type="PANTHER" id="PTHR44137">
    <property type="entry name" value="BNAC03G44070D PROTEIN"/>
    <property type="match status" value="1"/>
</dbReference>
<dbReference type="EMBL" id="JBFOLK010000002">
    <property type="protein sequence ID" value="KAL2534660.1"/>
    <property type="molecule type" value="Genomic_DNA"/>
</dbReference>
<dbReference type="AlphaFoldDB" id="A0ABD1VBD3"/>
<feature type="domain" description="J" evidence="1">
    <location>
        <begin position="42"/>
        <end position="106"/>
    </location>
</feature>
<comment type="caution">
    <text evidence="2">The sequence shown here is derived from an EMBL/GenBank/DDBJ whole genome shotgun (WGS) entry which is preliminary data.</text>
</comment>
<evidence type="ECO:0000313" key="2">
    <source>
        <dbReference type="EMBL" id="KAL2534660.1"/>
    </source>
</evidence>
<dbReference type="Gene3D" id="1.10.287.110">
    <property type="entry name" value="DnaJ domain"/>
    <property type="match status" value="1"/>
</dbReference>
<dbReference type="Pfam" id="PF00226">
    <property type="entry name" value="DnaJ"/>
    <property type="match status" value="1"/>
</dbReference>
<dbReference type="InterPro" id="IPR036869">
    <property type="entry name" value="J_dom_sf"/>
</dbReference>
<keyword evidence="3" id="KW-1185">Reference proteome</keyword>
<dbReference type="InterPro" id="IPR001623">
    <property type="entry name" value="DnaJ_domain"/>
</dbReference>
<proteinExistence type="predicted"/>
<dbReference type="PRINTS" id="PR00625">
    <property type="entry name" value="JDOMAIN"/>
</dbReference>
<sequence>MGKAKNEPEKTQLITKICSILARANACAQQHHRCLIRSPFIDWYLVLGIAENAGTDAIRKQYHKLALHLHPDKNKHPKAESAFKLVSEAYFCLSDSARKVAFDSKRKNSLCIECSYPPSRRNVEVEGISYPGRRKFNGIIQRMKNLRTRLEEEATIIDKCLKANAASKGEFPVFGSKTELPIFNPSDYQFQGYPHQRASNYTKSESFRFLMTRNRCFHTAVKSESPIFQCRSEREAFKSRYTCIRSKCTT</sequence>
<reference evidence="3" key="1">
    <citation type="submission" date="2024-07" db="EMBL/GenBank/DDBJ databases">
        <title>Two chromosome-level genome assemblies of Korean endemic species Abeliophyllum distichum and Forsythia ovata (Oleaceae).</title>
        <authorList>
            <person name="Jang H."/>
        </authorList>
    </citation>
    <scope>NUCLEOTIDE SEQUENCE [LARGE SCALE GENOMIC DNA]</scope>
</reference>
<gene>
    <name evidence="2" type="ORF">Adt_08011</name>
</gene>
<organism evidence="2 3">
    <name type="scientific">Abeliophyllum distichum</name>
    <dbReference type="NCBI Taxonomy" id="126358"/>
    <lineage>
        <taxon>Eukaryota</taxon>
        <taxon>Viridiplantae</taxon>
        <taxon>Streptophyta</taxon>
        <taxon>Embryophyta</taxon>
        <taxon>Tracheophyta</taxon>
        <taxon>Spermatophyta</taxon>
        <taxon>Magnoliopsida</taxon>
        <taxon>eudicotyledons</taxon>
        <taxon>Gunneridae</taxon>
        <taxon>Pentapetalae</taxon>
        <taxon>asterids</taxon>
        <taxon>lamiids</taxon>
        <taxon>Lamiales</taxon>
        <taxon>Oleaceae</taxon>
        <taxon>Forsythieae</taxon>
        <taxon>Abeliophyllum</taxon>
    </lineage>
</organism>
<dbReference type="SMART" id="SM00271">
    <property type="entry name" value="DnaJ"/>
    <property type="match status" value="1"/>
</dbReference>
<evidence type="ECO:0000313" key="3">
    <source>
        <dbReference type="Proteomes" id="UP001604336"/>
    </source>
</evidence>
<evidence type="ECO:0000259" key="1">
    <source>
        <dbReference type="PROSITE" id="PS50076"/>
    </source>
</evidence>
<dbReference type="SUPFAM" id="SSF46565">
    <property type="entry name" value="Chaperone J-domain"/>
    <property type="match status" value="1"/>
</dbReference>
<dbReference type="Proteomes" id="UP001604336">
    <property type="component" value="Unassembled WGS sequence"/>
</dbReference>